<keyword evidence="2" id="KW-0813">Transport</keyword>
<evidence type="ECO:0000256" key="6">
    <source>
        <dbReference type="SAM" id="Phobius"/>
    </source>
</evidence>
<feature type="transmembrane region" description="Helical" evidence="6">
    <location>
        <begin position="161"/>
        <end position="187"/>
    </location>
</feature>
<name>A0ABP0FP51_CLALP</name>
<dbReference type="EMBL" id="CAWYQH010000068">
    <property type="protein sequence ID" value="CAK8680466.1"/>
    <property type="molecule type" value="Genomic_DNA"/>
</dbReference>
<proteinExistence type="predicted"/>
<gene>
    <name evidence="8" type="ORF">CVLEPA_LOCUS10713</name>
</gene>
<keyword evidence="9" id="KW-1185">Reference proteome</keyword>
<dbReference type="Gene3D" id="1.20.1250.20">
    <property type="entry name" value="MFS general substrate transporter like domains"/>
    <property type="match status" value="1"/>
</dbReference>
<evidence type="ECO:0000256" key="3">
    <source>
        <dbReference type="ARBA" id="ARBA00022692"/>
    </source>
</evidence>
<dbReference type="PROSITE" id="PS50850">
    <property type="entry name" value="MFS"/>
    <property type="match status" value="1"/>
</dbReference>
<dbReference type="InterPro" id="IPR011701">
    <property type="entry name" value="MFS"/>
</dbReference>
<feature type="transmembrane region" description="Helical" evidence="6">
    <location>
        <begin position="110"/>
        <end position="128"/>
    </location>
</feature>
<dbReference type="InterPro" id="IPR036259">
    <property type="entry name" value="MFS_trans_sf"/>
</dbReference>
<feature type="transmembrane region" description="Helical" evidence="6">
    <location>
        <begin position="338"/>
        <end position="358"/>
    </location>
</feature>
<feature type="transmembrane region" description="Helical" evidence="6">
    <location>
        <begin position="135"/>
        <end position="155"/>
    </location>
</feature>
<evidence type="ECO:0000256" key="2">
    <source>
        <dbReference type="ARBA" id="ARBA00022448"/>
    </source>
</evidence>
<sequence>MVKTSSCCMDFLKKARQSKVIAVVIVSTTLLIDYMLLLAIVPVVPPFLWKIHLKEHPEISQNHVDQVHDISTSTSYTPAFSNSTFMVEATVQPPMKELESAYLATQSVKIAAVIAAKPAVQIIANIFVGPLIDRIGYHIPLFVGLVVICFTAITFGLGQTYAVLLISVAIQGIGSSCAMAGGMTMLASVYIDPQKRGQVIGICLSAIGVGLVAGPPYGSVMNAFVGKPATFLLLAGITILTGICQVCYSSLKIEKIHANNEAPSMWILLKDPYILLAASSISLVNIVFGVLNSGLPAWLIKTFKSPKWLIGLAYLPLCIAYAVTTNVMSFIPAKTYRWAFALGGVVSSSLGCLCLPFATRSEKKSQKGKKLPFCKIN</sequence>
<dbReference type="PANTHER" id="PTHR23506:SF23">
    <property type="entry name" value="GH10249P"/>
    <property type="match status" value="1"/>
</dbReference>
<dbReference type="InterPro" id="IPR020846">
    <property type="entry name" value="MFS_dom"/>
</dbReference>
<organism evidence="8 9">
    <name type="scientific">Clavelina lepadiformis</name>
    <name type="common">Light-bulb sea squirt</name>
    <name type="synonym">Ascidia lepadiformis</name>
    <dbReference type="NCBI Taxonomy" id="159417"/>
    <lineage>
        <taxon>Eukaryota</taxon>
        <taxon>Metazoa</taxon>
        <taxon>Chordata</taxon>
        <taxon>Tunicata</taxon>
        <taxon>Ascidiacea</taxon>
        <taxon>Aplousobranchia</taxon>
        <taxon>Clavelinidae</taxon>
        <taxon>Clavelina</taxon>
    </lineage>
</organism>
<keyword evidence="5 6" id="KW-0472">Membrane</keyword>
<feature type="transmembrane region" description="Helical" evidence="6">
    <location>
        <begin position="272"/>
        <end position="291"/>
    </location>
</feature>
<evidence type="ECO:0000313" key="8">
    <source>
        <dbReference type="EMBL" id="CAK8680466.1"/>
    </source>
</evidence>
<keyword evidence="3 6" id="KW-0812">Transmembrane</keyword>
<evidence type="ECO:0000256" key="4">
    <source>
        <dbReference type="ARBA" id="ARBA00022989"/>
    </source>
</evidence>
<feature type="transmembrane region" description="Helical" evidence="6">
    <location>
        <begin position="20"/>
        <end position="44"/>
    </location>
</feature>
<feature type="transmembrane region" description="Helical" evidence="6">
    <location>
        <begin position="199"/>
        <end position="217"/>
    </location>
</feature>
<comment type="subcellular location">
    <subcellularLocation>
        <location evidence="1">Membrane</location>
        <topology evidence="1">Multi-pass membrane protein</topology>
    </subcellularLocation>
</comment>
<evidence type="ECO:0000256" key="1">
    <source>
        <dbReference type="ARBA" id="ARBA00004141"/>
    </source>
</evidence>
<accession>A0ABP0FP51</accession>
<feature type="transmembrane region" description="Helical" evidence="6">
    <location>
        <begin position="311"/>
        <end position="331"/>
    </location>
</feature>
<keyword evidence="4 6" id="KW-1133">Transmembrane helix</keyword>
<dbReference type="InterPro" id="IPR050930">
    <property type="entry name" value="MFS_Vesicular_Transporter"/>
</dbReference>
<evidence type="ECO:0000259" key="7">
    <source>
        <dbReference type="PROSITE" id="PS50850"/>
    </source>
</evidence>
<comment type="caution">
    <text evidence="8">The sequence shown here is derived from an EMBL/GenBank/DDBJ whole genome shotgun (WGS) entry which is preliminary data.</text>
</comment>
<feature type="transmembrane region" description="Helical" evidence="6">
    <location>
        <begin position="229"/>
        <end position="251"/>
    </location>
</feature>
<evidence type="ECO:0000256" key="5">
    <source>
        <dbReference type="ARBA" id="ARBA00023136"/>
    </source>
</evidence>
<dbReference type="PANTHER" id="PTHR23506">
    <property type="entry name" value="GH10249P"/>
    <property type="match status" value="1"/>
</dbReference>
<dbReference type="SUPFAM" id="SSF103473">
    <property type="entry name" value="MFS general substrate transporter"/>
    <property type="match status" value="1"/>
</dbReference>
<evidence type="ECO:0000313" key="9">
    <source>
        <dbReference type="Proteomes" id="UP001642483"/>
    </source>
</evidence>
<dbReference type="Proteomes" id="UP001642483">
    <property type="component" value="Unassembled WGS sequence"/>
</dbReference>
<protein>
    <recommendedName>
        <fullName evidence="7">Major facilitator superfamily (MFS) profile domain-containing protein</fullName>
    </recommendedName>
</protein>
<reference evidence="8 9" key="1">
    <citation type="submission" date="2024-02" db="EMBL/GenBank/DDBJ databases">
        <authorList>
            <person name="Daric V."/>
            <person name="Darras S."/>
        </authorList>
    </citation>
    <scope>NUCLEOTIDE SEQUENCE [LARGE SCALE GENOMIC DNA]</scope>
</reference>
<dbReference type="Pfam" id="PF07690">
    <property type="entry name" value="MFS_1"/>
    <property type="match status" value="1"/>
</dbReference>
<feature type="domain" description="Major facilitator superfamily (MFS) profile" evidence="7">
    <location>
        <begin position="67"/>
        <end position="377"/>
    </location>
</feature>